<dbReference type="Proteomes" id="UP000823046">
    <property type="component" value="Unassembled WGS sequence"/>
</dbReference>
<comment type="caution">
    <text evidence="2">The sequence shown here is derived from an EMBL/GenBank/DDBJ whole genome shotgun (WGS) entry which is preliminary data.</text>
</comment>
<proteinExistence type="predicted"/>
<dbReference type="EMBL" id="JADAQX010000441">
    <property type="protein sequence ID" value="KAF8820230.1"/>
    <property type="molecule type" value="Genomic_DNA"/>
</dbReference>
<dbReference type="PANTHER" id="PTHR45865:SF1">
    <property type="entry name" value="E3 UBIQUITIN-PROTEIN LIGASE SHPRH"/>
    <property type="match status" value="1"/>
</dbReference>
<dbReference type="InterPro" id="IPR038718">
    <property type="entry name" value="SNF2-like_sf"/>
</dbReference>
<dbReference type="InterPro" id="IPR014001">
    <property type="entry name" value="Helicase_ATP-bd"/>
</dbReference>
<protein>
    <recommendedName>
        <fullName evidence="1">Helicase ATP-binding domain-containing protein</fullName>
    </recommendedName>
</protein>
<accession>A0ABQ7J8D3</accession>
<gene>
    <name evidence="2" type="ORF">IE077_003407</name>
</gene>
<dbReference type="Pfam" id="PF00176">
    <property type="entry name" value="SNF2-rel_dom"/>
    <property type="match status" value="1"/>
</dbReference>
<dbReference type="InterPro" id="IPR000330">
    <property type="entry name" value="SNF2_N"/>
</dbReference>
<dbReference type="InterPro" id="IPR052583">
    <property type="entry name" value="ATP-helicase/E3_Ub-Ligase"/>
</dbReference>
<organism evidence="2 3">
    <name type="scientific">Cardiosporidium cionae</name>
    <dbReference type="NCBI Taxonomy" id="476202"/>
    <lineage>
        <taxon>Eukaryota</taxon>
        <taxon>Sar</taxon>
        <taxon>Alveolata</taxon>
        <taxon>Apicomplexa</taxon>
        <taxon>Aconoidasida</taxon>
        <taxon>Nephromycida</taxon>
        <taxon>Cardiosporidium</taxon>
    </lineage>
</organism>
<feature type="domain" description="Helicase ATP-binding" evidence="1">
    <location>
        <begin position="1"/>
        <end position="205"/>
    </location>
</feature>
<name>A0ABQ7J8D3_9APIC</name>
<dbReference type="PANTHER" id="PTHR45865">
    <property type="entry name" value="E3 UBIQUITIN-PROTEIN LIGASE SHPRH FAMILY MEMBER"/>
    <property type="match status" value="1"/>
</dbReference>
<reference evidence="2 3" key="1">
    <citation type="journal article" date="2020" name="bioRxiv">
        <title>Metabolic contributions of an alphaproteobacterial endosymbiont in the apicomplexan Cardiosporidium cionae.</title>
        <authorList>
            <person name="Hunter E.S."/>
            <person name="Paight C.J."/>
            <person name="Lane C.E."/>
        </authorList>
    </citation>
    <scope>NUCLEOTIDE SEQUENCE [LARGE SCALE GENOMIC DNA]</scope>
    <source>
        <strain evidence="2">ESH_2018</strain>
    </source>
</reference>
<dbReference type="Gene3D" id="3.40.50.10810">
    <property type="entry name" value="Tandem AAA-ATPase domain"/>
    <property type="match status" value="1"/>
</dbReference>
<keyword evidence="3" id="KW-1185">Reference proteome</keyword>
<evidence type="ECO:0000259" key="1">
    <source>
        <dbReference type="PROSITE" id="PS51192"/>
    </source>
</evidence>
<dbReference type="PROSITE" id="PS51192">
    <property type="entry name" value="HELICASE_ATP_BIND_1"/>
    <property type="match status" value="1"/>
</dbReference>
<sequence length="260" mass="29884">MDSMISEEVSKGDFLCPWCTVEDEAVVELPATLIVAPSSIVEQWMQEIRHHCEEDSLKVTIYSGIRNIQSRLEKRRKIFHPSSLCSKQSAVDQSLETEILLSRNQLKLYDIVITSYETLREEIYFLKDATVELRYKKRYKKLPSPLIGVYWWRLVLDEAQMVGGFTLAGRMAKQIKSKHRWCVSGTPIVHRLGRELAGLLSVLSPVEWLKPLSSTIPESRLICRNSQQNFEDFTSKEASSSPPFDSTKMYFTQWGNISST</sequence>
<dbReference type="SUPFAM" id="SSF52540">
    <property type="entry name" value="P-loop containing nucleoside triphosphate hydrolases"/>
    <property type="match status" value="1"/>
</dbReference>
<evidence type="ECO:0000313" key="3">
    <source>
        <dbReference type="Proteomes" id="UP000823046"/>
    </source>
</evidence>
<feature type="non-terminal residue" evidence="2">
    <location>
        <position position="260"/>
    </location>
</feature>
<dbReference type="InterPro" id="IPR027417">
    <property type="entry name" value="P-loop_NTPase"/>
</dbReference>
<evidence type="ECO:0000313" key="2">
    <source>
        <dbReference type="EMBL" id="KAF8820230.1"/>
    </source>
</evidence>